<dbReference type="PANTHER" id="PTHR45982:SF1">
    <property type="entry name" value="REGULATOR OF CHROMOSOME CONDENSATION"/>
    <property type="match status" value="1"/>
</dbReference>
<sequence>MKGFSLLLVKTVAVAMLGIAALQWPSAHAESGTPAGWKAIAVGTTHSLAIKEDGTVWQWGDITTYGASGVPETNLTALIPEQVPGLHDVIAVAGGQVHSLALESDGTVWSWGGNGGGMVGDGTEDSRPLPKQVEVLTDVVAIEADWTRSFAVKADGSVWGWGGFYYEDADGEFRHPDVPVQLVGLQGITAISSGYGSFVALKKDGTVWQRLDTMTQLPGIQDIVQVAVGAEFTYGLKRDGTVWFWGSDGIGTAGGVSVDNDSAARMLEGARDVVAIQASAGGPLLLKKDGTVWASGVNSGGQLGIGSFKSSDKLVQVIGLKKIKTIAAHGLGVRSMAIRADGTLWSWGIGYNGDGSKGYKTTPVGVASYANEMLEKDPIFVQINGKTLRFDQPPVNLNNRTMVPLRAIFEAMGAELKWEAATSTITARKGSTTIVLRVGNAVGQVNNAKVKLDTPPAIIGNRALVPLRFIGEALGAKVGWDGSSKTVSIATAA</sequence>
<dbReference type="SUPFAM" id="SSF50985">
    <property type="entry name" value="RCC1/BLIP-II"/>
    <property type="match status" value="2"/>
</dbReference>
<keyword evidence="1" id="KW-0732">Signal</keyword>
<dbReference type="EMBL" id="CP048286">
    <property type="protein sequence ID" value="QHW31386.1"/>
    <property type="molecule type" value="Genomic_DNA"/>
</dbReference>
<dbReference type="SUPFAM" id="SSF55383">
    <property type="entry name" value="Copper amine oxidase, domain N"/>
    <property type="match status" value="1"/>
</dbReference>
<proteinExistence type="predicted"/>
<dbReference type="InterPro" id="IPR051553">
    <property type="entry name" value="Ran_GTPase-activating"/>
</dbReference>
<dbReference type="InterPro" id="IPR036582">
    <property type="entry name" value="Mao_N_sf"/>
</dbReference>
<dbReference type="Pfam" id="PF13540">
    <property type="entry name" value="RCC1_2"/>
    <property type="match status" value="1"/>
</dbReference>
<dbReference type="Gene3D" id="3.30.457.10">
    <property type="entry name" value="Copper amine oxidase-like, N-terminal domain"/>
    <property type="match status" value="2"/>
</dbReference>
<organism evidence="3 4">
    <name type="scientific">Paenibacillus rhizovicinus</name>
    <dbReference type="NCBI Taxonomy" id="2704463"/>
    <lineage>
        <taxon>Bacteria</taxon>
        <taxon>Bacillati</taxon>
        <taxon>Bacillota</taxon>
        <taxon>Bacilli</taxon>
        <taxon>Bacillales</taxon>
        <taxon>Paenibacillaceae</taxon>
        <taxon>Paenibacillus</taxon>
    </lineage>
</organism>
<feature type="chain" id="PRO_5025628222" description="Copper amine oxidase-like N-terminal domain-containing protein" evidence="1">
    <location>
        <begin position="30"/>
        <end position="493"/>
    </location>
</feature>
<dbReference type="KEGG" id="prz:GZH47_11395"/>
<dbReference type="InterPro" id="IPR012854">
    <property type="entry name" value="Cu_amine_oxidase-like_N"/>
</dbReference>
<feature type="domain" description="Copper amine oxidase-like N-terminal" evidence="2">
    <location>
        <begin position="382"/>
        <end position="489"/>
    </location>
</feature>
<dbReference type="Pfam" id="PF00415">
    <property type="entry name" value="RCC1"/>
    <property type="match status" value="1"/>
</dbReference>
<evidence type="ECO:0000256" key="1">
    <source>
        <dbReference type="SAM" id="SignalP"/>
    </source>
</evidence>
<dbReference type="GO" id="GO:0005085">
    <property type="term" value="F:guanyl-nucleotide exchange factor activity"/>
    <property type="evidence" value="ECO:0007669"/>
    <property type="project" value="TreeGrafter"/>
</dbReference>
<accession>A0A6C0NZL9</accession>
<dbReference type="RefSeq" id="WP_162640194.1">
    <property type="nucleotide sequence ID" value="NZ_CP048286.1"/>
</dbReference>
<dbReference type="Gene3D" id="2.130.10.30">
    <property type="entry name" value="Regulator of chromosome condensation 1/beta-lactamase-inhibitor protein II"/>
    <property type="match status" value="2"/>
</dbReference>
<reference evidence="3 4" key="1">
    <citation type="submission" date="2020-02" db="EMBL/GenBank/DDBJ databases">
        <title>Paenibacillus sp. nov., isolated from rhizosphere soil of tomato.</title>
        <authorList>
            <person name="Weon H.-Y."/>
            <person name="Lee S.A."/>
        </authorList>
    </citation>
    <scope>NUCLEOTIDE SEQUENCE [LARGE SCALE GENOMIC DNA]</scope>
    <source>
        <strain evidence="3 4">14171R-81</strain>
    </source>
</reference>
<dbReference type="AlphaFoldDB" id="A0A6C0NZL9"/>
<evidence type="ECO:0000259" key="2">
    <source>
        <dbReference type="Pfam" id="PF07833"/>
    </source>
</evidence>
<gene>
    <name evidence="3" type="ORF">GZH47_11395</name>
</gene>
<protein>
    <recommendedName>
        <fullName evidence="2">Copper amine oxidase-like N-terminal domain-containing protein</fullName>
    </recommendedName>
</protein>
<keyword evidence="4" id="KW-1185">Reference proteome</keyword>
<dbReference type="Pfam" id="PF07833">
    <property type="entry name" value="Cu_amine_oxidN1"/>
    <property type="match status" value="1"/>
</dbReference>
<dbReference type="InterPro" id="IPR009091">
    <property type="entry name" value="RCC1/BLIP-II"/>
</dbReference>
<dbReference type="Proteomes" id="UP000479114">
    <property type="component" value="Chromosome"/>
</dbReference>
<feature type="signal peptide" evidence="1">
    <location>
        <begin position="1"/>
        <end position="29"/>
    </location>
</feature>
<dbReference type="GO" id="GO:0005737">
    <property type="term" value="C:cytoplasm"/>
    <property type="evidence" value="ECO:0007669"/>
    <property type="project" value="TreeGrafter"/>
</dbReference>
<dbReference type="PANTHER" id="PTHR45982">
    <property type="entry name" value="REGULATOR OF CHROMOSOME CONDENSATION"/>
    <property type="match status" value="1"/>
</dbReference>
<name>A0A6C0NZL9_9BACL</name>
<evidence type="ECO:0000313" key="4">
    <source>
        <dbReference type="Proteomes" id="UP000479114"/>
    </source>
</evidence>
<evidence type="ECO:0000313" key="3">
    <source>
        <dbReference type="EMBL" id="QHW31386.1"/>
    </source>
</evidence>
<dbReference type="InterPro" id="IPR000408">
    <property type="entry name" value="Reg_chr_condens"/>
</dbReference>
<dbReference type="PROSITE" id="PS50012">
    <property type="entry name" value="RCC1_3"/>
    <property type="match status" value="2"/>
</dbReference>